<comment type="caution">
    <text evidence="1">The sequence shown here is derived from an EMBL/GenBank/DDBJ whole genome shotgun (WGS) entry which is preliminary data.</text>
</comment>
<dbReference type="EMBL" id="MVIL01000854">
    <property type="protein sequence ID" value="ORB76419.1"/>
    <property type="molecule type" value="Genomic_DNA"/>
</dbReference>
<dbReference type="Proteomes" id="UP000192847">
    <property type="component" value="Unassembled WGS sequence"/>
</dbReference>
<evidence type="ECO:0000313" key="1">
    <source>
        <dbReference type="EMBL" id="ORB76419.1"/>
    </source>
</evidence>
<accession>A0ABX3TC90</accession>
<reference evidence="1 2" key="1">
    <citation type="submission" date="2017-02" db="EMBL/GenBank/DDBJ databases">
        <title>The new phylogeny of genus Mycobacterium.</title>
        <authorList>
            <person name="Tortoli E."/>
            <person name="Trovato A."/>
            <person name="Cirillo D.M."/>
        </authorList>
    </citation>
    <scope>NUCLEOTIDE SEQUENCE [LARGE SCALE GENOMIC DNA]</scope>
    <source>
        <strain evidence="1 2">CCUG 56329</strain>
    </source>
</reference>
<proteinExistence type="predicted"/>
<sequence>MSTIRGQPQRFVVATQAYIACPTDPLQQDGTPHTIIGCGALIPDDRDDEGLVDCPECGIWFDPTKERDPQSA</sequence>
<keyword evidence="2" id="KW-1185">Reference proteome</keyword>
<evidence type="ECO:0000313" key="2">
    <source>
        <dbReference type="Proteomes" id="UP000192847"/>
    </source>
</evidence>
<organism evidence="1 2">
    <name type="scientific">Mycobacterium timonense</name>
    <dbReference type="NCBI Taxonomy" id="701043"/>
    <lineage>
        <taxon>Bacteria</taxon>
        <taxon>Bacillati</taxon>
        <taxon>Actinomycetota</taxon>
        <taxon>Actinomycetes</taxon>
        <taxon>Mycobacteriales</taxon>
        <taxon>Mycobacteriaceae</taxon>
        <taxon>Mycobacterium</taxon>
        <taxon>Mycobacterium avium complex (MAC)</taxon>
    </lineage>
</organism>
<gene>
    <name evidence="1" type="ORF">BST46_30225</name>
</gene>
<name>A0ABX3TC90_9MYCO</name>
<protein>
    <submittedName>
        <fullName evidence="1">Uncharacterized protein</fullName>
    </submittedName>
</protein>